<reference evidence="2" key="1">
    <citation type="submission" date="2022-07" db="EMBL/GenBank/DDBJ databases">
        <title>Genome Sequence of Xylaria arbuscula.</title>
        <authorList>
            <person name="Buettner E."/>
        </authorList>
    </citation>
    <scope>NUCLEOTIDE SEQUENCE</scope>
    <source>
        <strain evidence="2">VT107</strain>
    </source>
</reference>
<evidence type="ECO:0008006" key="4">
    <source>
        <dbReference type="Google" id="ProtNLM"/>
    </source>
</evidence>
<comment type="caution">
    <text evidence="2">The sequence shown here is derived from an EMBL/GenBank/DDBJ whole genome shotgun (WGS) entry which is preliminary data.</text>
</comment>
<feature type="compositionally biased region" description="Polar residues" evidence="1">
    <location>
        <begin position="1391"/>
        <end position="1400"/>
    </location>
</feature>
<dbReference type="VEuPathDB" id="FungiDB:F4678DRAFT_468441"/>
<dbReference type="SUPFAM" id="SSF55874">
    <property type="entry name" value="ATPase domain of HSP90 chaperone/DNA topoisomerase II/histidine kinase"/>
    <property type="match status" value="1"/>
</dbReference>
<dbReference type="Proteomes" id="UP001148614">
    <property type="component" value="Unassembled WGS sequence"/>
</dbReference>
<protein>
    <recommendedName>
        <fullName evidence="4">Protein NO VEIN C-terminal domain-containing protein</fullName>
    </recommendedName>
</protein>
<keyword evidence="3" id="KW-1185">Reference proteome</keyword>
<dbReference type="InterPro" id="IPR036890">
    <property type="entry name" value="HATPase_C_sf"/>
</dbReference>
<dbReference type="Gene3D" id="3.30.565.10">
    <property type="entry name" value="Histidine kinase-like ATPase, C-terminal domain"/>
    <property type="match status" value="1"/>
</dbReference>
<gene>
    <name evidence="2" type="ORF">NPX13_g7209</name>
</gene>
<accession>A0A9W8NAF5</accession>
<evidence type="ECO:0000256" key="1">
    <source>
        <dbReference type="SAM" id="MobiDB-lite"/>
    </source>
</evidence>
<sequence length="1645" mass="187638">MTVPRSRASARELVRRITRDHGFVSPERLEQLETFDPELRRDIEEALLTKDRLIGSSVLTLATNLYTSKARFVFELLQNADDNTYNGAKASGDIPYVSFHVHPGRIIVECNEDGFTDKNLAAICTIGKSSKTGAQGYIGEKGIGFKSVFMAASRVHIQSGMLSFSFRHGSGDSGMGMISPLWEETGVNDEVPLPFTRFTLYLHEDGEPEQIAKTRQSIQAQFEDLQETLLLFMKNLRKIHVVFYNETSQQQSSVTYSIQRPKKYHAILKKTRAMNGVTKEDVKRFHITKHNSTDLAKNENRTYSALEETTRAYSKSQVILGFPLTESDVPIVEPQDLFVFLPVRPVGFNFLIQADFVTDANRQDVVQDSLRNLGLVQAVADAFIKAILQFCKHDSLRFQWMRYLPKKDQPNMKWRGLWLELVQEIESRLKKTALFYDRHNSRRRLLTNLCNPKGDIVDEKGDPLFEEDAPGKLISCRYINSDLSTLRDYGLRWCTTADVLEWVEQDLRRGVSSRMKSSTTPENWHSKVAQLFNSFFDKKQHVCADLKKLEMIPANNGAWVSSQQTSVYFHTINTLEIPSNIDLRLVMRDIVNPDRLTLFKNLGVKIASVDMVRKSILRFYIENREPDLVTSVKHLNFLFSTHKKPGRIREFAEYAELKLLDQNERLSSPSNNQIYISNADSYGAWELFRHKPDQNAPGFPTHFLHQEYFVNDLAKTEEEDWVHWLYDSVGVRRYVGFGPDKHGMEALSYILTYRPEKFLGAFHEFFLRDPTRARSTKVDPSTAILCRGGRKIPLIDTYFPTNDHMARTEKFLGQEVFFPWLQLEFQNDSHNVPPSWESLLNILKIPVDHTDIDFALVMLKYLVAAFNSDASAVDTTKLFELVFFSAGTYIYIPGPERIWTVPALCVWDAPQDLATKHVLKSLYRKCFCKHGRECPYFPRFFIETLGIRASCSWEDYVEELEEFKDNEYDNVDTITGIYEAIDALRTTDFDEAALRETFEEEALIYASVDDQTSWYKPSQCVWSKSARLRGRVSLDEEYERLEGLFTHVLGVKYVDLQMAIDELKHTASRPSSSVPEVKNSIWTVNSLLVSETSLPSPSGIIESSIFPVHYPSGGVKCQPIQTEFFVVDRELSRKSFMSKVKLLDFSLKEVKDLRPFLNWLGLQDRYLSCCTKEVTSFPGQGATLISTPSFQIRHKAYAFLQIACHFGSPRTSLKKEVHRLYKALQNAKIFATDDVSLNLQVSQDGNFHQVECTKTTLHLDEHDSALHAYIPRKSNDQQYVFTNKLARALFQWMMTDPTTQIQDGIEKDGVDATRNILLSPYSKISEALEDNARASFSSNPDGYLYRGIQNLGISDENDDTRDGTFTPTSGADNVRGTTASDDAGSYLSVRPLSSNRSSLARSPAPSFEPPTPARDGITHHPYVETLSRVIAAGRRASIPVHGGAHIRRPPGSINDAVDLGLRSASQVERDCKVGAAGELYVFELLSHLHEGQGLPLFSRANWQSTIRKYVTVHPEYADMETWRGRETSDITYLDVQGTLTDELINKGCLTRDLWEGKRPSYFIEVKTTTGSCDTPFYMSKAQYQLMQDNTSWPNNANGNIYVVFRVYYLGQDTMDLEIYVDPEALRRTDRLKFQSELWSIVPATD</sequence>
<dbReference type="EMBL" id="JANPWZ010001380">
    <property type="protein sequence ID" value="KAJ3566247.1"/>
    <property type="molecule type" value="Genomic_DNA"/>
</dbReference>
<evidence type="ECO:0000313" key="2">
    <source>
        <dbReference type="EMBL" id="KAJ3566247.1"/>
    </source>
</evidence>
<dbReference type="PANTHER" id="PTHR32387:SF0">
    <property type="entry name" value="PROTEIN NO VEIN"/>
    <property type="match status" value="1"/>
</dbReference>
<organism evidence="2 3">
    <name type="scientific">Xylaria arbuscula</name>
    <dbReference type="NCBI Taxonomy" id="114810"/>
    <lineage>
        <taxon>Eukaryota</taxon>
        <taxon>Fungi</taxon>
        <taxon>Dikarya</taxon>
        <taxon>Ascomycota</taxon>
        <taxon>Pezizomycotina</taxon>
        <taxon>Sordariomycetes</taxon>
        <taxon>Xylariomycetidae</taxon>
        <taxon>Xylariales</taxon>
        <taxon>Xylariaceae</taxon>
        <taxon>Xylaria</taxon>
    </lineage>
</organism>
<name>A0A9W8NAF5_9PEZI</name>
<dbReference type="PANTHER" id="PTHR32387">
    <property type="entry name" value="WU:FJ29H11"/>
    <property type="match status" value="1"/>
</dbReference>
<feature type="region of interest" description="Disordered" evidence="1">
    <location>
        <begin position="1353"/>
        <end position="1418"/>
    </location>
</feature>
<dbReference type="NCBIfam" id="NF047352">
    <property type="entry name" value="P_loop_sacsin"/>
    <property type="match status" value="1"/>
</dbReference>
<evidence type="ECO:0000313" key="3">
    <source>
        <dbReference type="Proteomes" id="UP001148614"/>
    </source>
</evidence>
<proteinExistence type="predicted"/>
<dbReference type="InterPro" id="IPR052957">
    <property type="entry name" value="Auxin_embryo_med"/>
</dbReference>
<feature type="compositionally biased region" description="Polar residues" evidence="1">
    <location>
        <begin position="1363"/>
        <end position="1380"/>
    </location>
</feature>